<name>A0A372L7H7_9BACI</name>
<reference evidence="1 2" key="1">
    <citation type="submission" date="2018-08" db="EMBL/GenBank/DDBJ databases">
        <title>Bacillus chawlae sp. nov., Bacillus glennii sp. nov., and Bacillus saganii sp. nov. Isolated from the Vehicle Assembly Building at Kennedy Space Center where the Viking Spacecraft were Assembled.</title>
        <authorList>
            <person name="Seuylemezian A."/>
            <person name="Vaishampayan P."/>
        </authorList>
    </citation>
    <scope>NUCLEOTIDE SEQUENCE [LARGE SCALE GENOMIC DNA]</scope>
    <source>
        <strain evidence="1 2">V44-8</strain>
    </source>
</reference>
<evidence type="ECO:0000313" key="1">
    <source>
        <dbReference type="EMBL" id="RFU60862.1"/>
    </source>
</evidence>
<organism evidence="1 2">
    <name type="scientific">Peribacillus glennii</name>
    <dbReference type="NCBI Taxonomy" id="2303991"/>
    <lineage>
        <taxon>Bacteria</taxon>
        <taxon>Bacillati</taxon>
        <taxon>Bacillota</taxon>
        <taxon>Bacilli</taxon>
        <taxon>Bacillales</taxon>
        <taxon>Bacillaceae</taxon>
        <taxon>Peribacillus</taxon>
    </lineage>
</organism>
<dbReference type="Proteomes" id="UP000262939">
    <property type="component" value="Unassembled WGS sequence"/>
</dbReference>
<sequence length="253" mass="29525">MNSLDALLQTFISKGKIYSSKLAAHFDWQQGGKHLIVATSILDKRYILLKENEKIDLPMHGNNLYFYEVVKGSPHNQTFYKGIINHTEEADWLGEFSFILTTGQFNTKKDRELLEANYSNFIFLHDQPAESINFLKLDFRLGFNNQNGQWGFSWVEHDHPFYKSDGLLCPRKNCMTEGLGVIWDRKEEVDLIMKNILLITRKFGEKSYFQNYPTAKKFMDDFLGIMKKIADKTMKPKEMNDWSSFALSKFSIT</sequence>
<keyword evidence="2" id="KW-1185">Reference proteome</keyword>
<gene>
    <name evidence="1" type="ORF">D0466_19980</name>
</gene>
<evidence type="ECO:0000313" key="2">
    <source>
        <dbReference type="Proteomes" id="UP000262939"/>
    </source>
</evidence>
<dbReference type="AlphaFoldDB" id="A0A372L7H7"/>
<accession>A0A372L7H7</accession>
<dbReference type="EMBL" id="QVTD01000021">
    <property type="protein sequence ID" value="RFU60862.1"/>
    <property type="molecule type" value="Genomic_DNA"/>
</dbReference>
<dbReference type="OrthoDB" id="2843394at2"/>
<dbReference type="RefSeq" id="WP_117324277.1">
    <property type="nucleotide sequence ID" value="NZ_QVTD01000021.1"/>
</dbReference>
<protein>
    <submittedName>
        <fullName evidence="1">Uncharacterized protein</fullName>
    </submittedName>
</protein>
<comment type="caution">
    <text evidence="1">The sequence shown here is derived from an EMBL/GenBank/DDBJ whole genome shotgun (WGS) entry which is preliminary data.</text>
</comment>
<proteinExistence type="predicted"/>